<dbReference type="Proteomes" id="UP001597045">
    <property type="component" value="Unassembled WGS sequence"/>
</dbReference>
<organism evidence="7 8">
    <name type="scientific">Kibdelosporangium lantanae</name>
    <dbReference type="NCBI Taxonomy" id="1497396"/>
    <lineage>
        <taxon>Bacteria</taxon>
        <taxon>Bacillati</taxon>
        <taxon>Actinomycetota</taxon>
        <taxon>Actinomycetes</taxon>
        <taxon>Pseudonocardiales</taxon>
        <taxon>Pseudonocardiaceae</taxon>
        <taxon>Kibdelosporangium</taxon>
    </lineage>
</organism>
<evidence type="ECO:0000256" key="2">
    <source>
        <dbReference type="ARBA" id="ARBA00022448"/>
    </source>
</evidence>
<evidence type="ECO:0000256" key="3">
    <source>
        <dbReference type="ARBA" id="ARBA00022692"/>
    </source>
</evidence>
<evidence type="ECO:0000256" key="4">
    <source>
        <dbReference type="ARBA" id="ARBA00022989"/>
    </source>
</evidence>
<dbReference type="EMBL" id="JBHTIS010000922">
    <property type="protein sequence ID" value="MFD1047088.1"/>
    <property type="molecule type" value="Genomic_DNA"/>
</dbReference>
<protein>
    <recommendedName>
        <fullName evidence="6">Major facilitator superfamily (MFS) profile domain-containing protein</fullName>
    </recommendedName>
</protein>
<keyword evidence="8" id="KW-1185">Reference proteome</keyword>
<dbReference type="Gene3D" id="1.20.1250.20">
    <property type="entry name" value="MFS general substrate transporter like domains"/>
    <property type="match status" value="1"/>
</dbReference>
<dbReference type="InterPro" id="IPR020846">
    <property type="entry name" value="MFS_dom"/>
</dbReference>
<gene>
    <name evidence="7" type="ORF">ACFQ1S_16800</name>
</gene>
<reference evidence="8" key="1">
    <citation type="journal article" date="2019" name="Int. J. Syst. Evol. Microbiol.">
        <title>The Global Catalogue of Microorganisms (GCM) 10K type strain sequencing project: providing services to taxonomists for standard genome sequencing and annotation.</title>
        <authorList>
            <consortium name="The Broad Institute Genomics Platform"/>
            <consortium name="The Broad Institute Genome Sequencing Center for Infectious Disease"/>
            <person name="Wu L."/>
            <person name="Ma J."/>
        </authorList>
    </citation>
    <scope>NUCLEOTIDE SEQUENCE [LARGE SCALE GENOMIC DNA]</scope>
    <source>
        <strain evidence="8">JCM 31486</strain>
    </source>
</reference>
<dbReference type="PANTHER" id="PTHR42718:SF9">
    <property type="entry name" value="MAJOR FACILITATOR SUPERFAMILY MULTIDRUG TRANSPORTER MFSC"/>
    <property type="match status" value="1"/>
</dbReference>
<dbReference type="PROSITE" id="PS50850">
    <property type="entry name" value="MFS"/>
    <property type="match status" value="1"/>
</dbReference>
<evidence type="ECO:0000259" key="6">
    <source>
        <dbReference type="PROSITE" id="PS50850"/>
    </source>
</evidence>
<comment type="subcellular location">
    <subcellularLocation>
        <location evidence="1">Cell membrane</location>
        <topology evidence="1">Multi-pass membrane protein</topology>
    </subcellularLocation>
</comment>
<keyword evidence="4" id="KW-1133">Transmembrane helix</keyword>
<keyword evidence="2" id="KW-0813">Transport</keyword>
<evidence type="ECO:0000313" key="7">
    <source>
        <dbReference type="EMBL" id="MFD1047088.1"/>
    </source>
</evidence>
<keyword evidence="5" id="KW-0472">Membrane</keyword>
<evidence type="ECO:0000256" key="1">
    <source>
        <dbReference type="ARBA" id="ARBA00004651"/>
    </source>
</evidence>
<evidence type="ECO:0000313" key="8">
    <source>
        <dbReference type="Proteomes" id="UP001597045"/>
    </source>
</evidence>
<dbReference type="InterPro" id="IPR036259">
    <property type="entry name" value="MFS_trans_sf"/>
</dbReference>
<proteinExistence type="predicted"/>
<comment type="caution">
    <text evidence="7">The sequence shown here is derived from an EMBL/GenBank/DDBJ whole genome shotgun (WGS) entry which is preliminary data.</text>
</comment>
<dbReference type="PANTHER" id="PTHR42718">
    <property type="entry name" value="MAJOR FACILITATOR SUPERFAMILY MULTIDRUG TRANSPORTER MFSC"/>
    <property type="match status" value="1"/>
</dbReference>
<keyword evidence="3" id="KW-0812">Transmembrane</keyword>
<evidence type="ECO:0000256" key="5">
    <source>
        <dbReference type="ARBA" id="ARBA00023136"/>
    </source>
</evidence>
<sequence length="62" mass="6652">MTVPTKGRWWVLGALAVALLTFGLDTTILNVALPVLATDLHASGSQLQWFANAYTLVLAALR</sequence>
<accession>A0ABW3M935</accession>
<name>A0ABW3M935_9PSEU</name>
<feature type="domain" description="Major facilitator superfamily (MFS) profile" evidence="6">
    <location>
        <begin position="11"/>
        <end position="62"/>
    </location>
</feature>
<dbReference type="SUPFAM" id="SSF103473">
    <property type="entry name" value="MFS general substrate transporter"/>
    <property type="match status" value="1"/>
</dbReference>